<dbReference type="RefSeq" id="WP_173084975.1">
    <property type="nucleotide sequence ID" value="NZ_BLTE01000011.1"/>
</dbReference>
<feature type="domain" description="Phospholipase C/D" evidence="1">
    <location>
        <begin position="26"/>
        <end position="145"/>
    </location>
</feature>
<dbReference type="Proteomes" id="UP000494245">
    <property type="component" value="Unassembled WGS sequence"/>
</dbReference>
<protein>
    <recommendedName>
        <fullName evidence="1">Phospholipase C/D domain-containing protein</fullName>
    </recommendedName>
</protein>
<name>A0A6V8LXY3_9BACT</name>
<evidence type="ECO:0000259" key="1">
    <source>
        <dbReference type="Pfam" id="PF00882"/>
    </source>
</evidence>
<evidence type="ECO:0000313" key="3">
    <source>
        <dbReference type="Proteomes" id="UP000494245"/>
    </source>
</evidence>
<evidence type="ECO:0000313" key="2">
    <source>
        <dbReference type="EMBL" id="GFK94676.1"/>
    </source>
</evidence>
<keyword evidence="3" id="KW-1185">Reference proteome</keyword>
<proteinExistence type="predicted"/>
<sequence>MILVLVVSFLAVLLSPEEAFAWGPGVHTAAARFVLANLDLLPQAAAAVISQHPRTFLYGCLSADFFVGKGVSVKPGHSHNWQSAQSLLDAARTRQLKAHALGYLSHLAADVVAHNLYVPQVIARTALHNNLAHVYVEMQADSRLTGGLGRAGKLSRPSQKLVDKSLVETLRKNPLAYVCRKGVFQGSARLGGLRGWHRSLRFAQRVMPLPDEACSLEGMFELSLRSVLEVLRDPRGAALLDFDPIGSRNLALARRGQSPEPLPLRLPSLPSPVLQDVA</sequence>
<organism evidence="2 3">
    <name type="scientific">Fundidesulfovibrio magnetotacticus</name>
    <dbReference type="NCBI Taxonomy" id="2730080"/>
    <lineage>
        <taxon>Bacteria</taxon>
        <taxon>Pseudomonadati</taxon>
        <taxon>Thermodesulfobacteriota</taxon>
        <taxon>Desulfovibrionia</taxon>
        <taxon>Desulfovibrionales</taxon>
        <taxon>Desulfovibrionaceae</taxon>
        <taxon>Fundidesulfovibrio</taxon>
    </lineage>
</organism>
<comment type="caution">
    <text evidence="2">The sequence shown here is derived from an EMBL/GenBank/DDBJ whole genome shotgun (WGS) entry which is preliminary data.</text>
</comment>
<dbReference type="InterPro" id="IPR029002">
    <property type="entry name" value="PLPC/GPLD1"/>
</dbReference>
<dbReference type="AlphaFoldDB" id="A0A6V8LXY3"/>
<reference evidence="2 3" key="2">
    <citation type="submission" date="2020-05" db="EMBL/GenBank/DDBJ databases">
        <title>Draft genome sequence of Desulfovibrio sp. strainFSS-1.</title>
        <authorList>
            <person name="Shimoshige H."/>
            <person name="Kobayashi H."/>
            <person name="Maekawa T."/>
        </authorList>
    </citation>
    <scope>NUCLEOTIDE SEQUENCE [LARGE SCALE GENOMIC DNA]</scope>
    <source>
        <strain evidence="2 3">SIID29052-01</strain>
    </source>
</reference>
<dbReference type="Pfam" id="PF00882">
    <property type="entry name" value="Zn_dep_PLPC"/>
    <property type="match status" value="1"/>
</dbReference>
<accession>A0A6V8LXY3</accession>
<gene>
    <name evidence="2" type="ORF">NNJEOMEG_02523</name>
</gene>
<reference evidence="2 3" key="1">
    <citation type="submission" date="2020-04" db="EMBL/GenBank/DDBJ databases">
        <authorList>
            <consortium name="Desulfovibrio sp. FSS-1 genome sequencing consortium"/>
            <person name="Shimoshige H."/>
            <person name="Kobayashi H."/>
            <person name="Maekawa T."/>
        </authorList>
    </citation>
    <scope>NUCLEOTIDE SEQUENCE [LARGE SCALE GENOMIC DNA]</scope>
    <source>
        <strain evidence="2 3">SIID29052-01</strain>
    </source>
</reference>
<dbReference type="EMBL" id="BLTE01000011">
    <property type="protein sequence ID" value="GFK94676.1"/>
    <property type="molecule type" value="Genomic_DNA"/>
</dbReference>